<evidence type="ECO:0000259" key="8">
    <source>
        <dbReference type="PROSITE" id="PS50850"/>
    </source>
</evidence>
<feature type="transmembrane region" description="Helical" evidence="7">
    <location>
        <begin position="229"/>
        <end position="252"/>
    </location>
</feature>
<evidence type="ECO:0000256" key="6">
    <source>
        <dbReference type="ARBA" id="ARBA00023136"/>
    </source>
</evidence>
<dbReference type="AlphaFoldDB" id="A0A419T876"/>
<keyword evidence="10" id="KW-1185">Reference proteome</keyword>
<sequence length="435" mass="47739">MFRNFRENIKELQTFLILWGTQSFSSLGSSMTSLALVIWAYEQKGSALTTALLTICSYGPYVLFSIFAGSFIDRHNKKIIMLASDSFAALCTIFVLILLSTGKLEIWHLYIINTLNGLMNTLQQPAADVAVSLLTPKKHYQRVSGLRSLSNSLVTVVAPVLSTALLSFAGLQWVIVFDLITFFSAFTVLLFFVKIPQVKSDRDYHRETMLQSVNAGLTYLKKERGILDLILFLAVINFTASMYNAALAPMLLSRAGGGKLELGMVNMAAGLATLAGSILVTLLPAPKSRIRVILNCLLFSMSTENFILAFGKTTPVWCLGSVLGWILIPVMGANMDVLLRSKIPVTMQGRVYSARNTLQFFTIPLGYLIGGILIDKVFEPLMAKQVAGSFLLSIFGSGKGSGAALFFFVIGITGALSCLPFRFDRHLWKIEETSS</sequence>
<dbReference type="InterPro" id="IPR020846">
    <property type="entry name" value="MFS_dom"/>
</dbReference>
<dbReference type="PROSITE" id="PS50850">
    <property type="entry name" value="MFS"/>
    <property type="match status" value="1"/>
</dbReference>
<comment type="caution">
    <text evidence="9">The sequence shown here is derived from an EMBL/GenBank/DDBJ whole genome shotgun (WGS) entry which is preliminary data.</text>
</comment>
<dbReference type="PANTHER" id="PTHR23513:SF6">
    <property type="entry name" value="MAJOR FACILITATOR SUPERFAMILY ASSOCIATED DOMAIN-CONTAINING PROTEIN"/>
    <property type="match status" value="1"/>
</dbReference>
<feature type="transmembrane region" description="Helical" evidence="7">
    <location>
        <begin position="79"/>
        <end position="99"/>
    </location>
</feature>
<accession>A0A419T876</accession>
<dbReference type="SUPFAM" id="SSF103473">
    <property type="entry name" value="MFS general substrate transporter"/>
    <property type="match status" value="1"/>
</dbReference>
<keyword evidence="2" id="KW-0813">Transport</keyword>
<keyword evidence="5 7" id="KW-1133">Transmembrane helix</keyword>
<evidence type="ECO:0000256" key="7">
    <source>
        <dbReference type="SAM" id="Phobius"/>
    </source>
</evidence>
<keyword evidence="3" id="KW-1003">Cell membrane</keyword>
<evidence type="ECO:0000256" key="5">
    <source>
        <dbReference type="ARBA" id="ARBA00022989"/>
    </source>
</evidence>
<dbReference type="OrthoDB" id="9763297at2"/>
<gene>
    <name evidence="9" type="ORF">BET01_13905</name>
</gene>
<feature type="transmembrane region" description="Helical" evidence="7">
    <location>
        <begin position="12"/>
        <end position="41"/>
    </location>
</feature>
<feature type="transmembrane region" description="Helical" evidence="7">
    <location>
        <begin position="360"/>
        <end position="378"/>
    </location>
</feature>
<dbReference type="PANTHER" id="PTHR23513">
    <property type="entry name" value="INTEGRAL MEMBRANE EFFLUX PROTEIN-RELATED"/>
    <property type="match status" value="1"/>
</dbReference>
<protein>
    <submittedName>
        <fullName evidence="9">MFS transporter</fullName>
    </submittedName>
</protein>
<dbReference type="InterPro" id="IPR011701">
    <property type="entry name" value="MFS"/>
</dbReference>
<dbReference type="EMBL" id="MCIA01000006">
    <property type="protein sequence ID" value="RKD33623.1"/>
    <property type="molecule type" value="Genomic_DNA"/>
</dbReference>
<proteinExistence type="predicted"/>
<evidence type="ECO:0000256" key="2">
    <source>
        <dbReference type="ARBA" id="ARBA00022448"/>
    </source>
</evidence>
<feature type="transmembrane region" description="Helical" evidence="7">
    <location>
        <begin position="390"/>
        <end position="419"/>
    </location>
</feature>
<evidence type="ECO:0000313" key="9">
    <source>
        <dbReference type="EMBL" id="RKD33623.1"/>
    </source>
</evidence>
<evidence type="ECO:0000313" key="10">
    <source>
        <dbReference type="Proteomes" id="UP000284277"/>
    </source>
</evidence>
<feature type="transmembrane region" description="Helical" evidence="7">
    <location>
        <begin position="264"/>
        <end position="285"/>
    </location>
</feature>
<dbReference type="InterPro" id="IPR036259">
    <property type="entry name" value="MFS_trans_sf"/>
</dbReference>
<dbReference type="Proteomes" id="UP000284277">
    <property type="component" value="Unassembled WGS sequence"/>
</dbReference>
<evidence type="ECO:0000256" key="1">
    <source>
        <dbReference type="ARBA" id="ARBA00004651"/>
    </source>
</evidence>
<feature type="domain" description="Major facilitator superfamily (MFS) profile" evidence="8">
    <location>
        <begin position="1"/>
        <end position="199"/>
    </location>
</feature>
<dbReference type="GO" id="GO:0005886">
    <property type="term" value="C:plasma membrane"/>
    <property type="evidence" value="ECO:0007669"/>
    <property type="project" value="UniProtKB-SubCell"/>
</dbReference>
<comment type="subcellular location">
    <subcellularLocation>
        <location evidence="1">Cell membrane</location>
        <topology evidence="1">Multi-pass membrane protein</topology>
    </subcellularLocation>
</comment>
<evidence type="ECO:0000256" key="3">
    <source>
        <dbReference type="ARBA" id="ARBA00022475"/>
    </source>
</evidence>
<feature type="transmembrane region" description="Helical" evidence="7">
    <location>
        <begin position="47"/>
        <end position="72"/>
    </location>
</feature>
<dbReference type="RefSeq" id="WP_120195677.1">
    <property type="nucleotide sequence ID" value="NZ_MCIA01000006.1"/>
</dbReference>
<feature type="transmembrane region" description="Helical" evidence="7">
    <location>
        <begin position="322"/>
        <end position="339"/>
    </location>
</feature>
<dbReference type="GO" id="GO:0022857">
    <property type="term" value="F:transmembrane transporter activity"/>
    <property type="evidence" value="ECO:0007669"/>
    <property type="project" value="InterPro"/>
</dbReference>
<feature type="transmembrane region" description="Helical" evidence="7">
    <location>
        <begin position="292"/>
        <end position="310"/>
    </location>
</feature>
<reference evidence="9 10" key="1">
    <citation type="submission" date="2016-08" db="EMBL/GenBank/DDBJ databases">
        <title>A new outlook on sporulation: Clostridium algidixylanolyticum.</title>
        <authorList>
            <person name="Poppleton D.I."/>
            <person name="Gribaldo S."/>
        </authorList>
    </citation>
    <scope>NUCLEOTIDE SEQUENCE [LARGE SCALE GENOMIC DNA]</scope>
    <source>
        <strain evidence="9 10">SPL73</strain>
    </source>
</reference>
<name>A0A419T876_9FIRM</name>
<keyword evidence="6 7" id="KW-0472">Membrane</keyword>
<feature type="transmembrane region" description="Helical" evidence="7">
    <location>
        <begin position="171"/>
        <end position="193"/>
    </location>
</feature>
<keyword evidence="4 7" id="KW-0812">Transmembrane</keyword>
<dbReference type="CDD" id="cd06173">
    <property type="entry name" value="MFS_MefA_like"/>
    <property type="match status" value="1"/>
</dbReference>
<dbReference type="Pfam" id="PF07690">
    <property type="entry name" value="MFS_1"/>
    <property type="match status" value="1"/>
</dbReference>
<evidence type="ECO:0000256" key="4">
    <source>
        <dbReference type="ARBA" id="ARBA00022692"/>
    </source>
</evidence>
<dbReference type="Gene3D" id="1.20.1250.20">
    <property type="entry name" value="MFS general substrate transporter like domains"/>
    <property type="match status" value="1"/>
</dbReference>
<organism evidence="9 10">
    <name type="scientific">Lacrimispora algidixylanolytica</name>
    <dbReference type="NCBI Taxonomy" id="94868"/>
    <lineage>
        <taxon>Bacteria</taxon>
        <taxon>Bacillati</taxon>
        <taxon>Bacillota</taxon>
        <taxon>Clostridia</taxon>
        <taxon>Lachnospirales</taxon>
        <taxon>Lachnospiraceae</taxon>
        <taxon>Lacrimispora</taxon>
    </lineage>
</organism>